<comment type="similarity">
    <text evidence="1">Belongs to the short-chain dehydrogenases/reductases (SDR) family.</text>
</comment>
<evidence type="ECO:0000256" key="1">
    <source>
        <dbReference type="ARBA" id="ARBA00006484"/>
    </source>
</evidence>
<organism evidence="4 5">
    <name type="scientific">Zasmidium cellare ATCC 36951</name>
    <dbReference type="NCBI Taxonomy" id="1080233"/>
    <lineage>
        <taxon>Eukaryota</taxon>
        <taxon>Fungi</taxon>
        <taxon>Dikarya</taxon>
        <taxon>Ascomycota</taxon>
        <taxon>Pezizomycotina</taxon>
        <taxon>Dothideomycetes</taxon>
        <taxon>Dothideomycetidae</taxon>
        <taxon>Mycosphaerellales</taxon>
        <taxon>Mycosphaerellaceae</taxon>
        <taxon>Zasmidium</taxon>
    </lineage>
</organism>
<dbReference type="RefSeq" id="XP_033673874.1">
    <property type="nucleotide sequence ID" value="XM_033803829.1"/>
</dbReference>
<dbReference type="PRINTS" id="PR00081">
    <property type="entry name" value="GDHRDH"/>
</dbReference>
<dbReference type="SUPFAM" id="SSF51735">
    <property type="entry name" value="NAD(P)-binding Rossmann-fold domains"/>
    <property type="match status" value="1"/>
</dbReference>
<accession>A0A6A6D1D4</accession>
<dbReference type="InterPro" id="IPR036291">
    <property type="entry name" value="NAD(P)-bd_dom_sf"/>
</dbReference>
<sequence>MTDVTPTFRRTTYPTISPSNPSNDQSNRTVLVIGGSEGIGFSIALAYAQANASKIILSSRSQAKLDDAVAKIRARGVKRAVTSIPLDSSDVAQIGKFWTRLREEEGVFVDVLVLNAAKVGATTTAAEVVEFFQFNVASKLYMLENFQKQAGAGEEKRHKVLIDITSAAAHAYPYAMNAYGSSKAAFSNYLCHLADEVPEGEMRLVTMHPGAVYTAAASGSAEYSSDLPIWDHPSLAGHMALWLSTPAAAFLHGRFVWANWDAEGLVEMKQKILDDAGFLKIGVTGVNSFSVGGLMAKCTEVPAPQDRSLT</sequence>
<dbReference type="GO" id="GO:0016491">
    <property type="term" value="F:oxidoreductase activity"/>
    <property type="evidence" value="ECO:0007669"/>
    <property type="project" value="UniProtKB-KW"/>
</dbReference>
<dbReference type="PANTHER" id="PTHR42901">
    <property type="entry name" value="ALCOHOL DEHYDROGENASE"/>
    <property type="match status" value="1"/>
</dbReference>
<reference evidence="4" key="1">
    <citation type="journal article" date="2020" name="Stud. Mycol.">
        <title>101 Dothideomycetes genomes: a test case for predicting lifestyles and emergence of pathogens.</title>
        <authorList>
            <person name="Haridas S."/>
            <person name="Albert R."/>
            <person name="Binder M."/>
            <person name="Bloem J."/>
            <person name="Labutti K."/>
            <person name="Salamov A."/>
            <person name="Andreopoulos B."/>
            <person name="Baker S."/>
            <person name="Barry K."/>
            <person name="Bills G."/>
            <person name="Bluhm B."/>
            <person name="Cannon C."/>
            <person name="Castanera R."/>
            <person name="Culley D."/>
            <person name="Daum C."/>
            <person name="Ezra D."/>
            <person name="Gonzalez J."/>
            <person name="Henrissat B."/>
            <person name="Kuo A."/>
            <person name="Liang C."/>
            <person name="Lipzen A."/>
            <person name="Lutzoni F."/>
            <person name="Magnuson J."/>
            <person name="Mondo S."/>
            <person name="Nolan M."/>
            <person name="Ohm R."/>
            <person name="Pangilinan J."/>
            <person name="Park H.-J."/>
            <person name="Ramirez L."/>
            <person name="Alfaro M."/>
            <person name="Sun H."/>
            <person name="Tritt A."/>
            <person name="Yoshinaga Y."/>
            <person name="Zwiers L.-H."/>
            <person name="Turgeon B."/>
            <person name="Goodwin S."/>
            <person name="Spatafora J."/>
            <person name="Crous P."/>
            <person name="Grigoriev I."/>
        </authorList>
    </citation>
    <scope>NUCLEOTIDE SEQUENCE</scope>
    <source>
        <strain evidence="4">ATCC 36951</strain>
    </source>
</reference>
<dbReference type="Proteomes" id="UP000799537">
    <property type="component" value="Unassembled WGS sequence"/>
</dbReference>
<dbReference type="OrthoDB" id="1933717at2759"/>
<proteinExistence type="inferred from homology"/>
<evidence type="ECO:0000256" key="2">
    <source>
        <dbReference type="ARBA" id="ARBA00023002"/>
    </source>
</evidence>
<dbReference type="GeneID" id="54557101"/>
<evidence type="ECO:0000313" key="5">
    <source>
        <dbReference type="Proteomes" id="UP000799537"/>
    </source>
</evidence>
<dbReference type="EMBL" id="ML993580">
    <property type="protein sequence ID" value="KAF2172985.1"/>
    <property type="molecule type" value="Genomic_DNA"/>
</dbReference>
<gene>
    <name evidence="4" type="ORF">M409DRAFT_16936</name>
</gene>
<keyword evidence="2" id="KW-0560">Oxidoreductase</keyword>
<dbReference type="Gene3D" id="3.40.50.720">
    <property type="entry name" value="NAD(P)-binding Rossmann-like Domain"/>
    <property type="match status" value="1"/>
</dbReference>
<dbReference type="InterPro" id="IPR002347">
    <property type="entry name" value="SDR_fam"/>
</dbReference>
<evidence type="ECO:0000256" key="3">
    <source>
        <dbReference type="SAM" id="MobiDB-lite"/>
    </source>
</evidence>
<dbReference type="Pfam" id="PF00106">
    <property type="entry name" value="adh_short"/>
    <property type="match status" value="1"/>
</dbReference>
<dbReference type="AlphaFoldDB" id="A0A6A6D1D4"/>
<name>A0A6A6D1D4_ZASCE</name>
<feature type="region of interest" description="Disordered" evidence="3">
    <location>
        <begin position="1"/>
        <end position="27"/>
    </location>
</feature>
<protein>
    <submittedName>
        <fullName evidence="4">Uncharacterized protein</fullName>
    </submittedName>
</protein>
<evidence type="ECO:0000313" key="4">
    <source>
        <dbReference type="EMBL" id="KAF2172985.1"/>
    </source>
</evidence>
<keyword evidence="5" id="KW-1185">Reference proteome</keyword>
<dbReference type="PANTHER" id="PTHR42901:SF1">
    <property type="entry name" value="ALCOHOL DEHYDROGENASE"/>
    <property type="match status" value="1"/>
</dbReference>